<dbReference type="AlphaFoldDB" id="A0A2H1IYU8"/>
<keyword evidence="6" id="KW-0464">Manganese</keyword>
<name>A0A2H1IYU8_9MICO</name>
<dbReference type="PANTHER" id="PTHR12992">
    <property type="entry name" value="NUDIX HYDROLASE"/>
    <property type="match status" value="1"/>
</dbReference>
<proteinExistence type="predicted"/>
<evidence type="ECO:0000256" key="1">
    <source>
        <dbReference type="ARBA" id="ARBA00001936"/>
    </source>
</evidence>
<gene>
    <name evidence="9" type="ORF">BC102111_01740</name>
</gene>
<keyword evidence="3" id="KW-0479">Metal-binding</keyword>
<feature type="compositionally biased region" description="Low complexity" evidence="7">
    <location>
        <begin position="17"/>
        <end position="32"/>
    </location>
</feature>
<evidence type="ECO:0000256" key="6">
    <source>
        <dbReference type="ARBA" id="ARBA00023211"/>
    </source>
</evidence>
<feature type="compositionally biased region" description="Basic and acidic residues" evidence="7">
    <location>
        <begin position="38"/>
        <end position="48"/>
    </location>
</feature>
<evidence type="ECO:0000313" key="10">
    <source>
        <dbReference type="Proteomes" id="UP000234333"/>
    </source>
</evidence>
<dbReference type="GO" id="GO:0010945">
    <property type="term" value="F:coenzyme A diphosphatase activity"/>
    <property type="evidence" value="ECO:0007669"/>
    <property type="project" value="InterPro"/>
</dbReference>
<dbReference type="Gene3D" id="3.90.79.10">
    <property type="entry name" value="Nucleoside Triphosphate Pyrophosphohydrolase"/>
    <property type="match status" value="1"/>
</dbReference>
<sequence>MSDFLDGLSGSGRHAADGGVPVADGAVPTADAEAVAPRSEDPERADDPDLRDQLARLAESKGSPLWLRRAKARGDAVVRDAAVLMLFGRGGAPRTDAGRAALPHLEEKGVADVDIVLLQRASTLRLHPGQVAFPGGGRDPEDDSMVAAALREAEEEAGIVPASVDVLGQLEPLYIPVSRFQVTPVVGYWAVPGVVSVMDEAESYSVYRVAIADLVAPANRGSFSRPDLAITTPAFDVGVLKVWGFTAGILDFALDELGWALDWDRKAAIDIDY</sequence>
<dbReference type="CDD" id="cd03426">
    <property type="entry name" value="NUDIX_CoAse_Nudt7"/>
    <property type="match status" value="1"/>
</dbReference>
<dbReference type="EMBL" id="FXZC01000003">
    <property type="protein sequence ID" value="SMX80346.1"/>
    <property type="molecule type" value="Genomic_DNA"/>
</dbReference>
<feature type="domain" description="Nudix hydrolase" evidence="8">
    <location>
        <begin position="93"/>
        <end position="231"/>
    </location>
</feature>
<evidence type="ECO:0000259" key="8">
    <source>
        <dbReference type="PROSITE" id="PS51462"/>
    </source>
</evidence>
<dbReference type="RefSeq" id="WP_101624099.1">
    <property type="nucleotide sequence ID" value="NZ_FXZC01000003.1"/>
</dbReference>
<evidence type="ECO:0000256" key="4">
    <source>
        <dbReference type="ARBA" id="ARBA00022801"/>
    </source>
</evidence>
<protein>
    <submittedName>
        <fullName evidence="9">NUDIX domain-containing protein</fullName>
    </submittedName>
</protein>
<evidence type="ECO:0000256" key="3">
    <source>
        <dbReference type="ARBA" id="ARBA00022723"/>
    </source>
</evidence>
<accession>A0A2H1IYU8</accession>
<dbReference type="SUPFAM" id="SSF55811">
    <property type="entry name" value="Nudix"/>
    <property type="match status" value="1"/>
</dbReference>
<organism evidence="9 10">
    <name type="scientific">Brevibacterium casei CIP 102111</name>
    <dbReference type="NCBI Taxonomy" id="1255625"/>
    <lineage>
        <taxon>Bacteria</taxon>
        <taxon>Bacillati</taxon>
        <taxon>Actinomycetota</taxon>
        <taxon>Actinomycetes</taxon>
        <taxon>Micrococcales</taxon>
        <taxon>Brevibacteriaceae</taxon>
        <taxon>Brevibacterium</taxon>
    </lineage>
</organism>
<evidence type="ECO:0000256" key="5">
    <source>
        <dbReference type="ARBA" id="ARBA00022842"/>
    </source>
</evidence>
<evidence type="ECO:0000313" key="9">
    <source>
        <dbReference type="EMBL" id="SMX80346.1"/>
    </source>
</evidence>
<dbReference type="InterPro" id="IPR015797">
    <property type="entry name" value="NUDIX_hydrolase-like_dom_sf"/>
</dbReference>
<keyword evidence="4" id="KW-0378">Hydrolase</keyword>
<dbReference type="Proteomes" id="UP000234333">
    <property type="component" value="Unassembled WGS sequence"/>
</dbReference>
<reference evidence="9 10" key="1">
    <citation type="submission" date="2017-03" db="EMBL/GenBank/DDBJ databases">
        <authorList>
            <person name="Afonso C.L."/>
            <person name="Miller P.J."/>
            <person name="Scott M.A."/>
            <person name="Spackman E."/>
            <person name="Goraichik I."/>
            <person name="Dimitrov K.M."/>
            <person name="Suarez D.L."/>
            <person name="Swayne D.E."/>
        </authorList>
    </citation>
    <scope>NUCLEOTIDE SEQUENCE [LARGE SCALE GENOMIC DNA]</scope>
    <source>
        <strain evidence="9 10">CIP 102111</strain>
    </source>
</reference>
<dbReference type="Pfam" id="PF00293">
    <property type="entry name" value="NUDIX"/>
    <property type="match status" value="1"/>
</dbReference>
<feature type="region of interest" description="Disordered" evidence="7">
    <location>
        <begin position="1"/>
        <end position="48"/>
    </location>
</feature>
<comment type="cofactor">
    <cofactor evidence="2">
        <name>Mg(2+)</name>
        <dbReference type="ChEBI" id="CHEBI:18420"/>
    </cofactor>
</comment>
<dbReference type="PROSITE" id="PS51462">
    <property type="entry name" value="NUDIX"/>
    <property type="match status" value="1"/>
</dbReference>
<dbReference type="InterPro" id="IPR000086">
    <property type="entry name" value="NUDIX_hydrolase_dom"/>
</dbReference>
<keyword evidence="5" id="KW-0460">Magnesium</keyword>
<dbReference type="GO" id="GO:0046872">
    <property type="term" value="F:metal ion binding"/>
    <property type="evidence" value="ECO:0007669"/>
    <property type="project" value="UniProtKB-KW"/>
</dbReference>
<dbReference type="PANTHER" id="PTHR12992:SF11">
    <property type="entry name" value="MITOCHONDRIAL COENZYME A DIPHOSPHATASE NUDT8"/>
    <property type="match status" value="1"/>
</dbReference>
<comment type="cofactor">
    <cofactor evidence="1">
        <name>Mn(2+)</name>
        <dbReference type="ChEBI" id="CHEBI:29035"/>
    </cofactor>
</comment>
<evidence type="ECO:0000256" key="2">
    <source>
        <dbReference type="ARBA" id="ARBA00001946"/>
    </source>
</evidence>
<dbReference type="InterPro" id="IPR045121">
    <property type="entry name" value="CoAse"/>
</dbReference>
<dbReference type="GeneID" id="99775275"/>
<evidence type="ECO:0000256" key="7">
    <source>
        <dbReference type="SAM" id="MobiDB-lite"/>
    </source>
</evidence>